<dbReference type="InterPro" id="IPR017900">
    <property type="entry name" value="4Fe4S_Fe_S_CS"/>
</dbReference>
<keyword evidence="10" id="KW-1185">Reference proteome</keyword>
<dbReference type="Gene3D" id="3.30.70.2740">
    <property type="match status" value="1"/>
</dbReference>
<dbReference type="InterPro" id="IPR036318">
    <property type="entry name" value="FAD-bd_PCMH-like_sf"/>
</dbReference>
<dbReference type="InterPro" id="IPR016169">
    <property type="entry name" value="FAD-bd_PCMH_sub2"/>
</dbReference>
<protein>
    <submittedName>
        <fullName evidence="9">FAD/FMN-containing dehydrogenase</fullName>
    </submittedName>
</protein>
<dbReference type="InterPro" id="IPR016166">
    <property type="entry name" value="FAD-bd_PCMH"/>
</dbReference>
<dbReference type="Pfam" id="PF01565">
    <property type="entry name" value="FAD_binding_4"/>
    <property type="match status" value="1"/>
</dbReference>
<evidence type="ECO:0000256" key="7">
    <source>
        <dbReference type="ARBA" id="ARBA00023014"/>
    </source>
</evidence>
<evidence type="ECO:0000256" key="3">
    <source>
        <dbReference type="ARBA" id="ARBA00022723"/>
    </source>
</evidence>
<evidence type="ECO:0000256" key="5">
    <source>
        <dbReference type="ARBA" id="ARBA00023002"/>
    </source>
</evidence>
<dbReference type="Proteomes" id="UP000247515">
    <property type="component" value="Unassembled WGS sequence"/>
</dbReference>
<dbReference type="SUPFAM" id="SSF56176">
    <property type="entry name" value="FAD-binding/transporter-associated domain-like"/>
    <property type="match status" value="1"/>
</dbReference>
<evidence type="ECO:0000256" key="2">
    <source>
        <dbReference type="ARBA" id="ARBA00022630"/>
    </source>
</evidence>
<dbReference type="PROSITE" id="PS00198">
    <property type="entry name" value="4FE4S_FER_1"/>
    <property type="match status" value="1"/>
</dbReference>
<dbReference type="InterPro" id="IPR016171">
    <property type="entry name" value="Vanillyl_alc_oxidase_C-sub2"/>
</dbReference>
<evidence type="ECO:0000259" key="8">
    <source>
        <dbReference type="PROSITE" id="PS51387"/>
    </source>
</evidence>
<organism evidence="9 10">
    <name type="scientific">Paraburkholderia tropica</name>
    <dbReference type="NCBI Taxonomy" id="92647"/>
    <lineage>
        <taxon>Bacteria</taxon>
        <taxon>Pseudomonadati</taxon>
        <taxon>Pseudomonadota</taxon>
        <taxon>Betaproteobacteria</taxon>
        <taxon>Burkholderiales</taxon>
        <taxon>Burkholderiaceae</taxon>
        <taxon>Paraburkholderia</taxon>
    </lineage>
</organism>
<evidence type="ECO:0000256" key="4">
    <source>
        <dbReference type="ARBA" id="ARBA00022827"/>
    </source>
</evidence>
<sequence length="1001" mass="107465">MTRPKTSGAPDLNQMLMLRQQLGAQTTAEIRFDPATRAMYASEASNYRQPPIGVVIPRTIDDFETTVELCAKLGVAILPRGAGTSMCGQAVNAAICIDHSKYLHAIESIDAAAGHAIVQPGVICDQLKNAAAAHGLTFGPDPATHSRCTLGGMIGNNSCGAHSVMAGKTVENIERLEVLTATGARFWVGPTDDAAYAEHLAAGGERARIVKGLRELAERYADDIRAGFPKLKRRVSGYNLDQLLPENGFNIARALVGSEGTLATTLRAQVTLVEGRPERVLVVLGFDTIFDAADSVPHLLPLGAIAMEGLDQGIVGGLKALGLKLDDIAELPAGDAWLLVEFGASTRDAAIAQARAMADAAQRFPQQPSVRFVEDAALMNRLWTIRETGASATSLSRDPAAPDPVVGWEDAAVEPALLGAYLREFTALVERYGYKTNLYGHFGDGCIHSRITFDLRSASGVRDWRAFLEEAAKLVVKYQGSLSGEHGDGQAKGEFLHLMYTPRLMQAFREFKALWDPQGLMNPGKLIDAMPVDENLRMGPQYRQGNVKGMFTYPMAANPASNDAPVDTLEERGYGRETERCIGMGKCRSMDGGTMCPSFKATREERNSTRGRARLFFEMLNGEVIDETRNAEAVKESMDLCLSCKGCKNDCPTHVDIPKYRAEFLHRYYKTRRRPLMDAAVGRIGAWLPVATRVSGLVNGAMRNRLVKKASQRFGLAEGAAFPPVASQAFRDTPAAKELIAPWPARFGAQDVVVWTDTFNNGFSPAVLDAALRVVDAAGGTPRLTPRHVCCGRPLYDVGLLDEAKKNLLDIVEMMRAPVAAGVPVLILEPSCLSVFRDEMLALIGHDAEAGELARKLSSACITVAEYAQKNGLNLPSTLPGEGSRAESVHVHTHCHQRACGGAGAEKNLGAKVLDTGCCGMAGAFGYHHKTAAVAKAVGEKELVPKLAALPDNAILVADGFSCRSQIGKLTGRTAQHLAQHLAEAIASANPPVRTGTDEPA</sequence>
<keyword evidence="6" id="KW-0408">Iron</keyword>
<evidence type="ECO:0000313" key="9">
    <source>
        <dbReference type="EMBL" id="PXX01590.1"/>
    </source>
</evidence>
<keyword evidence="5" id="KW-0560">Oxidoreductase</keyword>
<dbReference type="InterPro" id="IPR006094">
    <property type="entry name" value="Oxid_FAD_bind_N"/>
</dbReference>
<reference evidence="9 10" key="1">
    <citation type="submission" date="2018-05" db="EMBL/GenBank/DDBJ databases">
        <title>Genomic Encyclopedia of Type Strains, Phase IV (KMG-V): Genome sequencing to study the core and pangenomes of soil and plant-associated prokaryotes.</title>
        <authorList>
            <person name="Whitman W."/>
        </authorList>
    </citation>
    <scope>NUCLEOTIDE SEQUENCE [LARGE SCALE GENOMIC DNA]</scope>
    <source>
        <strain evidence="9 10">SIr-6563</strain>
    </source>
</reference>
<dbReference type="InterPro" id="IPR017896">
    <property type="entry name" value="4Fe4S_Fe-S-bd"/>
</dbReference>
<gene>
    <name evidence="9" type="ORF">C7400_1632</name>
</gene>
<dbReference type="RefSeq" id="WP_110330123.1">
    <property type="nucleotide sequence ID" value="NZ_QJJV01000063.1"/>
</dbReference>
<comment type="caution">
    <text evidence="9">The sequence shown here is derived from an EMBL/GenBank/DDBJ whole genome shotgun (WGS) entry which is preliminary data.</text>
</comment>
<dbReference type="Gene3D" id="1.10.45.10">
    <property type="entry name" value="Vanillyl-alcohol Oxidase, Chain A, domain 4"/>
    <property type="match status" value="1"/>
</dbReference>
<dbReference type="SUPFAM" id="SSF55103">
    <property type="entry name" value="FAD-linked oxidases, C-terminal domain"/>
    <property type="match status" value="1"/>
</dbReference>
<dbReference type="Gene3D" id="3.30.465.10">
    <property type="match status" value="1"/>
</dbReference>
<evidence type="ECO:0000256" key="1">
    <source>
        <dbReference type="ARBA" id="ARBA00001974"/>
    </source>
</evidence>
<dbReference type="SUPFAM" id="SSF46548">
    <property type="entry name" value="alpha-helical ferredoxin"/>
    <property type="match status" value="1"/>
</dbReference>
<dbReference type="InterPro" id="IPR004113">
    <property type="entry name" value="FAD-bd_oxidored_4_C"/>
</dbReference>
<keyword evidence="2" id="KW-0285">Flavoprotein</keyword>
<name>A0ABX5MB61_9BURK</name>
<dbReference type="Pfam" id="PF02913">
    <property type="entry name" value="FAD-oxidase_C"/>
    <property type="match status" value="1"/>
</dbReference>
<evidence type="ECO:0000313" key="10">
    <source>
        <dbReference type="Proteomes" id="UP000247515"/>
    </source>
</evidence>
<dbReference type="PROSITE" id="PS51387">
    <property type="entry name" value="FAD_PCMH"/>
    <property type="match status" value="1"/>
</dbReference>
<dbReference type="InterPro" id="IPR016167">
    <property type="entry name" value="FAD-bd_PCMH_sub1"/>
</dbReference>
<proteinExistence type="predicted"/>
<keyword evidence="7" id="KW-0411">Iron-sulfur</keyword>
<dbReference type="Gene3D" id="3.30.43.10">
    <property type="entry name" value="Uridine Diphospho-n-acetylenolpyruvylglucosamine Reductase, domain 2"/>
    <property type="match status" value="1"/>
</dbReference>
<dbReference type="InterPro" id="IPR016164">
    <property type="entry name" value="FAD-linked_Oxase-like_C"/>
</dbReference>
<comment type="cofactor">
    <cofactor evidence="1">
        <name>FAD</name>
        <dbReference type="ChEBI" id="CHEBI:57692"/>
    </cofactor>
</comment>
<dbReference type="PANTHER" id="PTHR11748:SF119">
    <property type="entry name" value="D-2-HYDROXYGLUTARATE DEHYDROGENASE"/>
    <property type="match status" value="1"/>
</dbReference>
<evidence type="ECO:0000256" key="6">
    <source>
        <dbReference type="ARBA" id="ARBA00023004"/>
    </source>
</evidence>
<accession>A0ABX5MB61</accession>
<keyword evidence="3" id="KW-0479">Metal-binding</keyword>
<keyword evidence="4" id="KW-0274">FAD</keyword>
<dbReference type="Pfam" id="PF13183">
    <property type="entry name" value="Fer4_8"/>
    <property type="match status" value="1"/>
</dbReference>
<dbReference type="EMBL" id="QJJV01000063">
    <property type="protein sequence ID" value="PXX01590.1"/>
    <property type="molecule type" value="Genomic_DNA"/>
</dbReference>
<dbReference type="PANTHER" id="PTHR11748">
    <property type="entry name" value="D-LACTATE DEHYDROGENASE"/>
    <property type="match status" value="1"/>
</dbReference>
<feature type="domain" description="FAD-binding PCMH-type" evidence="8">
    <location>
        <begin position="47"/>
        <end position="275"/>
    </location>
</feature>